<reference evidence="1 2" key="1">
    <citation type="submission" date="2013-07" db="EMBL/GenBank/DDBJ databases">
        <title>Comparative Genomic and Metabolomic Analysis of Twelve Strains of Pseudoalteromonas luteoviolacea.</title>
        <authorList>
            <person name="Vynne N.G."/>
            <person name="Mansson M."/>
            <person name="Gram L."/>
        </authorList>
    </citation>
    <scope>NUCLEOTIDE SEQUENCE [LARGE SCALE GENOMIC DNA]</scope>
    <source>
        <strain evidence="1 2">H33</strain>
    </source>
</reference>
<dbReference type="AlphaFoldDB" id="A0A167GQQ7"/>
<accession>A0A167GQQ7</accession>
<evidence type="ECO:0000313" key="1">
    <source>
        <dbReference type="EMBL" id="KZN56297.1"/>
    </source>
</evidence>
<dbReference type="EMBL" id="AUXZ01000002">
    <property type="protein sequence ID" value="KZN56297.1"/>
    <property type="molecule type" value="Genomic_DNA"/>
</dbReference>
<name>A0A167GQQ7_9GAMM</name>
<dbReference type="Proteomes" id="UP000076503">
    <property type="component" value="Unassembled WGS sequence"/>
</dbReference>
<organism evidence="1 2">
    <name type="scientific">Pseudoalteromonas luteoviolacea H33</name>
    <dbReference type="NCBI Taxonomy" id="1365251"/>
    <lineage>
        <taxon>Bacteria</taxon>
        <taxon>Pseudomonadati</taxon>
        <taxon>Pseudomonadota</taxon>
        <taxon>Gammaproteobacteria</taxon>
        <taxon>Alteromonadales</taxon>
        <taxon>Pseudoalteromonadaceae</taxon>
        <taxon>Pseudoalteromonas</taxon>
    </lineage>
</organism>
<evidence type="ECO:0000313" key="2">
    <source>
        <dbReference type="Proteomes" id="UP000076503"/>
    </source>
</evidence>
<dbReference type="PATRIC" id="fig|1365251.3.peg.176"/>
<protein>
    <submittedName>
        <fullName evidence="1">Uncharacterized protein</fullName>
    </submittedName>
</protein>
<gene>
    <name evidence="1" type="ORF">N476_06630</name>
</gene>
<proteinExistence type="predicted"/>
<comment type="caution">
    <text evidence="1">The sequence shown here is derived from an EMBL/GenBank/DDBJ whole genome shotgun (WGS) entry which is preliminary data.</text>
</comment>
<sequence>MRAPHVFRGRETKSEYVNKVCLSVFVEIDYQLDLGGCQYLFENNSHLVLLVSFAVISVH</sequence>